<feature type="region of interest" description="Disordered" evidence="1">
    <location>
        <begin position="65"/>
        <end position="100"/>
    </location>
</feature>
<evidence type="ECO:0000256" key="1">
    <source>
        <dbReference type="SAM" id="MobiDB-lite"/>
    </source>
</evidence>
<evidence type="ECO:0000313" key="3">
    <source>
        <dbReference type="Proteomes" id="UP000016608"/>
    </source>
</evidence>
<protein>
    <submittedName>
        <fullName evidence="2">Uncharacterized protein</fullName>
    </submittedName>
</protein>
<feature type="compositionally biased region" description="Basic and acidic residues" evidence="1">
    <location>
        <begin position="66"/>
        <end position="79"/>
    </location>
</feature>
<dbReference type="RefSeq" id="WP_021738349.1">
    <property type="nucleotide sequence ID" value="NZ_KI271099.1"/>
</dbReference>
<gene>
    <name evidence="2" type="ORF">HMPREF0373_00654</name>
</gene>
<dbReference type="PATRIC" id="fig|1256908.3.peg.600"/>
<dbReference type="AlphaFoldDB" id="U2Q3K1"/>
<name>U2Q3K1_EUBRA</name>
<proteinExistence type="predicted"/>
<comment type="caution">
    <text evidence="2">The sequence shown here is derived from an EMBL/GenBank/DDBJ whole genome shotgun (WGS) entry which is preliminary data.</text>
</comment>
<dbReference type="HOGENOM" id="CLU_2301635_0_0_9"/>
<reference evidence="2 3" key="1">
    <citation type="submission" date="2013-06" db="EMBL/GenBank/DDBJ databases">
        <authorList>
            <person name="Weinstock G."/>
            <person name="Sodergren E."/>
            <person name="Lobos E.A."/>
            <person name="Fulton L."/>
            <person name="Fulton R."/>
            <person name="Courtney L."/>
            <person name="Fronick C."/>
            <person name="O'Laughlin M."/>
            <person name="Godfrey J."/>
            <person name="Wilson R.M."/>
            <person name="Miner T."/>
            <person name="Farmer C."/>
            <person name="Delehaunty K."/>
            <person name="Cordes M."/>
            <person name="Minx P."/>
            <person name="Tomlinson C."/>
            <person name="Chen J."/>
            <person name="Wollam A."/>
            <person name="Pepin K.H."/>
            <person name="Bhonagiri V."/>
            <person name="Zhang X."/>
            <person name="Warren W."/>
            <person name="Mitreva M."/>
            <person name="Mardis E.R."/>
            <person name="Wilson R.K."/>
        </authorList>
    </citation>
    <scope>NUCLEOTIDE SEQUENCE [LARGE SCALE GENOMIC DNA]</scope>
    <source>
        <strain evidence="2 3">ATCC 29099</strain>
    </source>
</reference>
<evidence type="ECO:0000313" key="2">
    <source>
        <dbReference type="EMBL" id="ERK50594.1"/>
    </source>
</evidence>
<feature type="compositionally biased region" description="Basic and acidic residues" evidence="1">
    <location>
        <begin position="91"/>
        <end position="100"/>
    </location>
</feature>
<organism evidence="2 3">
    <name type="scientific">Eubacterium ramulus ATCC 29099</name>
    <dbReference type="NCBI Taxonomy" id="1256908"/>
    <lineage>
        <taxon>Bacteria</taxon>
        <taxon>Bacillati</taxon>
        <taxon>Bacillota</taxon>
        <taxon>Clostridia</taxon>
        <taxon>Eubacteriales</taxon>
        <taxon>Eubacteriaceae</taxon>
        <taxon>Eubacterium</taxon>
    </lineage>
</organism>
<dbReference type="GeneID" id="42785862"/>
<dbReference type="Proteomes" id="UP000016608">
    <property type="component" value="Unassembled WGS sequence"/>
</dbReference>
<sequence length="100" mass="11374">MREWKIICDHCGVEITGNPFAVTLERVGREEDAPVIGETYRLDLCKKCADKLRSWKAVHASAGVVPERKTPDPGEKEIFEGLPEWEEDIPEEKQTEELPP</sequence>
<keyword evidence="3" id="KW-1185">Reference proteome</keyword>
<accession>U2Q3K1</accession>
<dbReference type="EMBL" id="AWVJ01000047">
    <property type="protein sequence ID" value="ERK50594.1"/>
    <property type="molecule type" value="Genomic_DNA"/>
</dbReference>